<dbReference type="InterPro" id="IPR018392">
    <property type="entry name" value="LysM"/>
</dbReference>
<feature type="compositionally biased region" description="Low complexity" evidence="1">
    <location>
        <begin position="234"/>
        <end position="243"/>
    </location>
</feature>
<comment type="caution">
    <text evidence="3">The sequence shown here is derived from an EMBL/GenBank/DDBJ whole genome shotgun (WGS) entry which is preliminary data.</text>
</comment>
<organism evidence="3 4">
    <name type="scientific">Marivivens niveibacter</name>
    <dbReference type="NCBI Taxonomy" id="1930667"/>
    <lineage>
        <taxon>Bacteria</taxon>
        <taxon>Pseudomonadati</taxon>
        <taxon>Pseudomonadota</taxon>
        <taxon>Alphaproteobacteria</taxon>
        <taxon>Rhodobacterales</taxon>
        <taxon>Paracoccaceae</taxon>
        <taxon>Marivivens group</taxon>
        <taxon>Marivivens</taxon>
    </lineage>
</organism>
<reference evidence="3 4" key="1">
    <citation type="submission" date="2016-12" db="EMBL/GenBank/DDBJ databases">
        <title>The draft genome sequence of HSLHS2.</title>
        <authorList>
            <person name="Hu D."/>
            <person name="Wang L."/>
            <person name="Shao Z."/>
        </authorList>
    </citation>
    <scope>NUCLEOTIDE SEQUENCE [LARGE SCALE GENOMIC DNA]</scope>
    <source>
        <strain evidence="3">MCCC 1A06712</strain>
    </source>
</reference>
<feature type="domain" description="LysM" evidence="2">
    <location>
        <begin position="68"/>
        <end position="112"/>
    </location>
</feature>
<dbReference type="Gene3D" id="2.70.70.10">
    <property type="entry name" value="Glucose Permease (Domain IIA)"/>
    <property type="match status" value="1"/>
</dbReference>
<evidence type="ECO:0000259" key="2">
    <source>
        <dbReference type="PROSITE" id="PS51782"/>
    </source>
</evidence>
<evidence type="ECO:0000313" key="4">
    <source>
        <dbReference type="Proteomes" id="UP000194664"/>
    </source>
</evidence>
<dbReference type="RefSeq" id="WP_240516847.1">
    <property type="nucleotide sequence ID" value="NZ_MSPP01000004.1"/>
</dbReference>
<dbReference type="InterPro" id="IPR036779">
    <property type="entry name" value="LysM_dom_sf"/>
</dbReference>
<dbReference type="Gene3D" id="3.10.350.10">
    <property type="entry name" value="LysM domain"/>
    <property type="match status" value="2"/>
</dbReference>
<evidence type="ECO:0000313" key="3">
    <source>
        <dbReference type="EMBL" id="OUD08671.1"/>
    </source>
</evidence>
<dbReference type="PANTHER" id="PTHR21666:SF270">
    <property type="entry name" value="MUREIN HYDROLASE ACTIVATOR ENVC"/>
    <property type="match status" value="1"/>
</dbReference>
<dbReference type="Pfam" id="PF01551">
    <property type="entry name" value="Peptidase_M23"/>
    <property type="match status" value="1"/>
</dbReference>
<dbReference type="InterPro" id="IPR016047">
    <property type="entry name" value="M23ase_b-sheet_dom"/>
</dbReference>
<dbReference type="SMART" id="SM00257">
    <property type="entry name" value="LysM"/>
    <property type="match status" value="2"/>
</dbReference>
<dbReference type="CDD" id="cd00118">
    <property type="entry name" value="LysM"/>
    <property type="match status" value="2"/>
</dbReference>
<protein>
    <recommendedName>
        <fullName evidence="2">LysM domain-containing protein</fullName>
    </recommendedName>
</protein>
<accession>A0A251WWM2</accession>
<evidence type="ECO:0000256" key="1">
    <source>
        <dbReference type="SAM" id="MobiDB-lite"/>
    </source>
</evidence>
<keyword evidence="4" id="KW-1185">Reference proteome</keyword>
<dbReference type="CDD" id="cd12797">
    <property type="entry name" value="M23_peptidase"/>
    <property type="match status" value="1"/>
</dbReference>
<dbReference type="InterPro" id="IPR050570">
    <property type="entry name" value="Cell_wall_metabolism_enzyme"/>
</dbReference>
<dbReference type="PANTHER" id="PTHR21666">
    <property type="entry name" value="PEPTIDASE-RELATED"/>
    <property type="match status" value="1"/>
</dbReference>
<dbReference type="GO" id="GO:0004222">
    <property type="term" value="F:metalloendopeptidase activity"/>
    <property type="evidence" value="ECO:0007669"/>
    <property type="project" value="TreeGrafter"/>
</dbReference>
<dbReference type="PROSITE" id="PS51782">
    <property type="entry name" value="LYSM"/>
    <property type="match status" value="2"/>
</dbReference>
<gene>
    <name evidence="3" type="ORF">BVC71_12120</name>
</gene>
<dbReference type="EMBL" id="MSPP01000004">
    <property type="protein sequence ID" value="OUD08671.1"/>
    <property type="molecule type" value="Genomic_DNA"/>
</dbReference>
<feature type="domain" description="LysM" evidence="2">
    <location>
        <begin position="177"/>
        <end position="221"/>
    </location>
</feature>
<dbReference type="AlphaFoldDB" id="A0A251WWM2"/>
<dbReference type="InterPro" id="IPR011055">
    <property type="entry name" value="Dup_hybrid_motif"/>
</dbReference>
<dbReference type="Proteomes" id="UP000194664">
    <property type="component" value="Unassembled WGS sequence"/>
</dbReference>
<name>A0A251WWM2_9RHOB</name>
<dbReference type="SUPFAM" id="SSF51261">
    <property type="entry name" value="Duplicated hybrid motif"/>
    <property type="match status" value="1"/>
</dbReference>
<proteinExistence type="predicted"/>
<feature type="region of interest" description="Disordered" evidence="1">
    <location>
        <begin position="226"/>
        <end position="255"/>
    </location>
</feature>
<dbReference type="SUPFAM" id="SSF54106">
    <property type="entry name" value="LysM domain"/>
    <property type="match status" value="1"/>
</dbReference>
<dbReference type="Pfam" id="PF01476">
    <property type="entry name" value="LysM"/>
    <property type="match status" value="2"/>
</dbReference>
<sequence length="400" mass="40406">MMNSFTGLRAVFLAGTAATLMSGCMEGGFDFDLRDLGGSALDTTSAAQNLPSRPTPDDRGVISYPNYQVAIATRGDTVTTIAQRLSINPGELARANALSVNTALNQGAVLVLPGRVAEPTIATGATIAPGASLATGEIDVTTLAAAAIDRAGPQSASTTAAPVVTSTPIVQGGVEPLRHTVQSGETAYTIARLYNLPVRTVAEWNGLGADLSVREGQSLLIPQSGVATASDIETSAPGQGTQTPTPPSAATPLPTETPAAAATVAVAPIEAPVLETTAPAIASDAPLIYPVRGTIVRAYSAGSNDGIDISTTAGSDVVAAAAGSVAAITKDTNNVAIVVIRHATDLLTVYTNVDNVTISEGATVSQGQKIGVVKSGDPAVVHFEVRLSGMKSADPEDYLP</sequence>